<proteinExistence type="predicted"/>
<dbReference type="SUPFAM" id="SSF48317">
    <property type="entry name" value="Acid phosphatase/Vanadium-dependent haloperoxidase"/>
    <property type="match status" value="1"/>
</dbReference>
<keyword evidence="1" id="KW-0812">Transmembrane</keyword>
<dbReference type="InterPro" id="IPR036938">
    <property type="entry name" value="PAP2/HPO_sf"/>
</dbReference>
<dbReference type="Proteomes" id="UP000306274">
    <property type="component" value="Unassembled WGS sequence"/>
</dbReference>
<keyword evidence="4" id="KW-1185">Reference proteome</keyword>
<feature type="transmembrane region" description="Helical" evidence="1">
    <location>
        <begin position="199"/>
        <end position="219"/>
    </location>
</feature>
<sequence length="241" mass="25488">MDSPHITRPAPSPRPTAALAAGITATALFVALLALVVAQWSPLMTLDRTVADDLHRHALANPGLVHVNRVLTDWFWDPWTMRALVAVAVVALWWRGARPLALWVAAASLFGSLLQQGVKAAVDRDRPHWPDPVDTAHFAAFPSGHAMTAAVSCGLLLWLLRLYGAGPALWAGAVAVAAVSVTGVAVTRLYLGVHWLTDVVGGVLLGVAVVAFAIAGYAWSVRRRAAEPLTLEASVGGKRTA</sequence>
<evidence type="ECO:0000313" key="3">
    <source>
        <dbReference type="EMBL" id="TGZ01650.1"/>
    </source>
</evidence>
<dbReference type="RefSeq" id="WP_136017453.1">
    <property type="nucleotide sequence ID" value="NZ_SRZK01000460.1"/>
</dbReference>
<reference evidence="3 4" key="1">
    <citation type="submission" date="2019-04" db="EMBL/GenBank/DDBJ databases">
        <title>Streptomyces rhizosphaericola sp. nov., an actinobacterium isolated from the wheat rhizosphere.</title>
        <authorList>
            <person name="Vargas Hoyos H.A."/>
            <person name="Santos S.N."/>
            <person name="Genuario D.B."/>
            <person name="Melo I.S."/>
            <person name="Da Silva L.J."/>
            <person name="Da Silva F.S.P."/>
            <person name="Zucchi T.D."/>
        </authorList>
    </citation>
    <scope>NUCLEOTIDE SEQUENCE [LARGE SCALE GENOMIC DNA]</scope>
    <source>
        <strain evidence="3 4">1AS2c</strain>
    </source>
</reference>
<dbReference type="Gene3D" id="1.20.144.10">
    <property type="entry name" value="Phosphatidic acid phosphatase type 2/haloperoxidase"/>
    <property type="match status" value="1"/>
</dbReference>
<dbReference type="Pfam" id="PF01569">
    <property type="entry name" value="PAP2"/>
    <property type="match status" value="1"/>
</dbReference>
<dbReference type="SMART" id="SM00014">
    <property type="entry name" value="acidPPc"/>
    <property type="match status" value="1"/>
</dbReference>
<gene>
    <name evidence="3" type="ORF">E5Z02_29405</name>
</gene>
<feature type="transmembrane region" description="Helical" evidence="1">
    <location>
        <begin position="138"/>
        <end position="160"/>
    </location>
</feature>
<name>A0ABY2P835_9ACTN</name>
<protein>
    <submittedName>
        <fullName evidence="3">Phosphatase PAP2 family protein</fullName>
    </submittedName>
</protein>
<feature type="transmembrane region" description="Helical" evidence="1">
    <location>
        <begin position="167"/>
        <end position="187"/>
    </location>
</feature>
<dbReference type="EMBL" id="SRZK01000460">
    <property type="protein sequence ID" value="TGZ01650.1"/>
    <property type="molecule type" value="Genomic_DNA"/>
</dbReference>
<feature type="transmembrane region" description="Helical" evidence="1">
    <location>
        <begin position="100"/>
        <end position="118"/>
    </location>
</feature>
<keyword evidence="1" id="KW-0472">Membrane</keyword>
<dbReference type="PANTHER" id="PTHR14969:SF13">
    <property type="entry name" value="AT30094P"/>
    <property type="match status" value="1"/>
</dbReference>
<evidence type="ECO:0000259" key="2">
    <source>
        <dbReference type="SMART" id="SM00014"/>
    </source>
</evidence>
<accession>A0ABY2P835</accession>
<dbReference type="InterPro" id="IPR000326">
    <property type="entry name" value="PAP2/HPO"/>
</dbReference>
<feature type="transmembrane region" description="Helical" evidence="1">
    <location>
        <begin position="17"/>
        <end position="40"/>
    </location>
</feature>
<keyword evidence="1" id="KW-1133">Transmembrane helix</keyword>
<organism evidence="3 4">
    <name type="scientific">Streptomyces rhizosphaericola</name>
    <dbReference type="NCBI Taxonomy" id="2564098"/>
    <lineage>
        <taxon>Bacteria</taxon>
        <taxon>Bacillati</taxon>
        <taxon>Actinomycetota</taxon>
        <taxon>Actinomycetes</taxon>
        <taxon>Kitasatosporales</taxon>
        <taxon>Streptomycetaceae</taxon>
        <taxon>Streptomyces</taxon>
    </lineage>
</organism>
<comment type="caution">
    <text evidence="3">The sequence shown here is derived from an EMBL/GenBank/DDBJ whole genome shotgun (WGS) entry which is preliminary data.</text>
</comment>
<dbReference type="PANTHER" id="PTHR14969">
    <property type="entry name" value="SPHINGOSINE-1-PHOSPHATE PHOSPHOHYDROLASE"/>
    <property type="match status" value="1"/>
</dbReference>
<evidence type="ECO:0000256" key="1">
    <source>
        <dbReference type="SAM" id="Phobius"/>
    </source>
</evidence>
<feature type="domain" description="Phosphatidic acid phosphatase type 2/haloperoxidase" evidence="2">
    <location>
        <begin position="97"/>
        <end position="214"/>
    </location>
</feature>
<evidence type="ECO:0000313" key="4">
    <source>
        <dbReference type="Proteomes" id="UP000306274"/>
    </source>
</evidence>